<feature type="region of interest" description="Disordered" evidence="6">
    <location>
        <begin position="202"/>
        <end position="223"/>
    </location>
</feature>
<evidence type="ECO:0000313" key="10">
    <source>
        <dbReference type="RefSeq" id="XP_033457361.1"/>
    </source>
</evidence>
<feature type="region of interest" description="Disordered" evidence="6">
    <location>
        <begin position="590"/>
        <end position="633"/>
    </location>
</feature>
<organism evidence="10">
    <name type="scientific">Dissoconium aciculare CBS 342.82</name>
    <dbReference type="NCBI Taxonomy" id="1314786"/>
    <lineage>
        <taxon>Eukaryota</taxon>
        <taxon>Fungi</taxon>
        <taxon>Dikarya</taxon>
        <taxon>Ascomycota</taxon>
        <taxon>Pezizomycotina</taxon>
        <taxon>Dothideomycetes</taxon>
        <taxon>Dothideomycetidae</taxon>
        <taxon>Mycosphaerellales</taxon>
        <taxon>Dissoconiaceae</taxon>
        <taxon>Dissoconium</taxon>
    </lineage>
</organism>
<evidence type="ECO:0000256" key="4">
    <source>
        <dbReference type="ARBA" id="ARBA00022989"/>
    </source>
</evidence>
<name>A0A6J3LX46_9PEZI</name>
<feature type="region of interest" description="Disordered" evidence="6">
    <location>
        <begin position="530"/>
        <end position="566"/>
    </location>
</feature>
<feature type="compositionally biased region" description="Acidic residues" evidence="6">
    <location>
        <begin position="620"/>
        <end position="629"/>
    </location>
</feature>
<reference evidence="10" key="1">
    <citation type="submission" date="2020-01" db="EMBL/GenBank/DDBJ databases">
        <authorList>
            <consortium name="DOE Joint Genome Institute"/>
            <person name="Haridas S."/>
            <person name="Albert R."/>
            <person name="Binder M."/>
            <person name="Bloem J."/>
            <person name="Labutti K."/>
            <person name="Salamov A."/>
            <person name="Andreopoulos B."/>
            <person name="Baker S.E."/>
            <person name="Barry K."/>
            <person name="Bills G."/>
            <person name="Bluhm B.H."/>
            <person name="Cannon C."/>
            <person name="Castanera R."/>
            <person name="Culley D.E."/>
            <person name="Daum C."/>
            <person name="Ezra D."/>
            <person name="Gonzalez J.B."/>
            <person name="Henrissat B."/>
            <person name="Kuo A."/>
            <person name="Liang C."/>
            <person name="Lipzen A."/>
            <person name="Lutzoni F."/>
            <person name="Magnuson J."/>
            <person name="Mondo S."/>
            <person name="Nolan M."/>
            <person name="Ohm R."/>
            <person name="Pangilinan J."/>
            <person name="Park H.-J."/>
            <person name="Ramirez L."/>
            <person name="Alfaro M."/>
            <person name="Sun H."/>
            <person name="Tritt A."/>
            <person name="Yoshinaga Y."/>
            <person name="Zwiers L.-H."/>
            <person name="Turgeon B.G."/>
            <person name="Goodwin S.B."/>
            <person name="Spatafora J.W."/>
            <person name="Crous P.W."/>
            <person name="Grigoriev I.V."/>
        </authorList>
    </citation>
    <scope>NUCLEOTIDE SEQUENCE</scope>
    <source>
        <strain evidence="10">CBS 342.82</strain>
    </source>
</reference>
<keyword evidence="9" id="KW-1185">Reference proteome</keyword>
<dbReference type="GO" id="GO:0000329">
    <property type="term" value="C:fungal-type vacuole membrane"/>
    <property type="evidence" value="ECO:0007669"/>
    <property type="project" value="TreeGrafter"/>
</dbReference>
<evidence type="ECO:0000259" key="8">
    <source>
        <dbReference type="PROSITE" id="PS51382"/>
    </source>
</evidence>
<dbReference type="GO" id="GO:0006799">
    <property type="term" value="P:polyphosphate biosynthetic process"/>
    <property type="evidence" value="ECO:0007669"/>
    <property type="project" value="UniProtKB-ARBA"/>
</dbReference>
<feature type="compositionally biased region" description="Acidic residues" evidence="6">
    <location>
        <begin position="679"/>
        <end position="694"/>
    </location>
</feature>
<dbReference type="InterPro" id="IPR042267">
    <property type="entry name" value="VTC_sf"/>
</dbReference>
<dbReference type="OrthoDB" id="5588846at2759"/>
<dbReference type="CDD" id="cd14474">
    <property type="entry name" value="SPX_YDR089W"/>
    <property type="match status" value="1"/>
</dbReference>
<proteinExistence type="predicted"/>
<feature type="region of interest" description="Disordered" evidence="6">
    <location>
        <begin position="668"/>
        <end position="739"/>
    </location>
</feature>
<dbReference type="Gene3D" id="3.20.100.30">
    <property type="entry name" value="VTC, catalytic tunnel domain"/>
    <property type="match status" value="1"/>
</dbReference>
<dbReference type="RefSeq" id="XP_033457361.1">
    <property type="nucleotide sequence ID" value="XM_033601749.1"/>
</dbReference>
<keyword evidence="5 7" id="KW-0472">Membrane</keyword>
<reference evidence="10" key="3">
    <citation type="submission" date="2025-08" db="UniProtKB">
        <authorList>
            <consortium name="RefSeq"/>
        </authorList>
    </citation>
    <scope>IDENTIFICATION</scope>
    <source>
        <strain evidence="10">CBS 342.82</strain>
    </source>
</reference>
<evidence type="ECO:0000256" key="5">
    <source>
        <dbReference type="ARBA" id="ARBA00023136"/>
    </source>
</evidence>
<feature type="transmembrane region" description="Helical" evidence="7">
    <location>
        <begin position="798"/>
        <end position="818"/>
    </location>
</feature>
<evidence type="ECO:0000256" key="2">
    <source>
        <dbReference type="ARBA" id="ARBA00022554"/>
    </source>
</evidence>
<evidence type="ECO:0000256" key="3">
    <source>
        <dbReference type="ARBA" id="ARBA00022692"/>
    </source>
</evidence>
<evidence type="ECO:0000256" key="6">
    <source>
        <dbReference type="SAM" id="MobiDB-lite"/>
    </source>
</evidence>
<comment type="subcellular location">
    <subcellularLocation>
        <location evidence="1">Vacuole membrane</location>
        <topology evidence="1">Multi-pass membrane protein</topology>
    </subcellularLocation>
</comment>
<feature type="transmembrane region" description="Helical" evidence="7">
    <location>
        <begin position="830"/>
        <end position="853"/>
    </location>
</feature>
<evidence type="ECO:0000256" key="7">
    <source>
        <dbReference type="SAM" id="Phobius"/>
    </source>
</evidence>
<dbReference type="Proteomes" id="UP000504637">
    <property type="component" value="Unplaced"/>
</dbReference>
<evidence type="ECO:0000313" key="9">
    <source>
        <dbReference type="Proteomes" id="UP000504637"/>
    </source>
</evidence>
<dbReference type="AlphaFoldDB" id="A0A6J3LX46"/>
<dbReference type="InterPro" id="IPR051572">
    <property type="entry name" value="VTC_Complex_Subunit"/>
</dbReference>
<dbReference type="GO" id="GO:0042144">
    <property type="term" value="P:vacuole fusion, non-autophagic"/>
    <property type="evidence" value="ECO:0007669"/>
    <property type="project" value="TreeGrafter"/>
</dbReference>
<dbReference type="GO" id="GO:0016237">
    <property type="term" value="P:microautophagy"/>
    <property type="evidence" value="ECO:0007669"/>
    <property type="project" value="TreeGrafter"/>
</dbReference>
<feature type="compositionally biased region" description="Low complexity" evidence="6">
    <location>
        <begin position="709"/>
        <end position="739"/>
    </location>
</feature>
<evidence type="ECO:0000256" key="1">
    <source>
        <dbReference type="ARBA" id="ARBA00004128"/>
    </source>
</evidence>
<dbReference type="Pfam" id="PF09359">
    <property type="entry name" value="VTC"/>
    <property type="match status" value="1"/>
</dbReference>
<dbReference type="PROSITE" id="PS51382">
    <property type="entry name" value="SPX"/>
    <property type="match status" value="1"/>
</dbReference>
<gene>
    <name evidence="10" type="ORF">K489DRAFT_324345</name>
</gene>
<sequence>MKYGESLQRTSVPGWSLHNVDYRDIKVFIKEHTTPGAGKSISIPGHVDAKALDLDDELFAILDDQHSRIDLFVRSKAGEIQRRLDHSHQQLRALASRRVAEGQRINLSRTQKYSKLENDVVKAGEEIKSLARFTAAQRTGFRKLLKKYKKWSGSTRVEERFRDEILSNPKSFTKLDLGPMLDEYSKLRPAIRAMYDGSVRWSASPAPSSPIRDVSPASRPSNTTISKLQDAIASDSKIMFDTAIATVPLGEEGTFASFFVDPENIVELQVFLLQHAEYFGHRSRSNSVVTPISATPSRNGSVSGNTRADFHMIVADSIDRFVKEQSALTVDDREHRVGSYPQRTKACVRWNEEEDAMACLRLKSGKAKSAALKRKHARAFFDRKALFSAKQSAAVEESDEEVNNVRQEFVKDNNVQPLFHFSSCRSRLTGINSGAPTLSMATLDTNIVMESVEAEGEAKKKINFPYALLLVRQEGGHPSALLAALDNCHLIERVRGFSLELHAVWAVHQPKNMPPPFWLPILDRDIRKLPPPALPRQHSFAGSGSGSGSTAASRSGPESRGSFAAITDSTTAVDTAVDSLIIDTSIPIRSSRKKRRGGHLSVAHEEQHQQQPAPQRYWNEFDDPEDGNPDDANAYVIYIDPNAPSRMERLFDSCFDRVASFFGMKAERADAGPASPGNGDEDPTSSDDDEDEESGLLHPSPRRPERKNNSSTWGTFSSSATATSSNSTSTRHTGATTTTTITGSSPALLALRSQRAAYYANLVPRFAAACLAAAYGMLLMAYVLAFTGRHKYAHAVDAAVITAGISSVAFAVVGFSSVLREGATAISLPAWALCVVALVGDALGAGGLVAWMARAG</sequence>
<dbReference type="GeneID" id="54359549"/>
<dbReference type="GO" id="GO:0033254">
    <property type="term" value="C:vacuolar transporter chaperone complex"/>
    <property type="evidence" value="ECO:0007669"/>
    <property type="project" value="TreeGrafter"/>
</dbReference>
<feature type="domain" description="SPX" evidence="8">
    <location>
        <begin position="1"/>
        <end position="162"/>
    </location>
</feature>
<keyword evidence="2" id="KW-0926">Vacuole</keyword>
<feature type="transmembrane region" description="Helical" evidence="7">
    <location>
        <begin position="766"/>
        <end position="786"/>
    </location>
</feature>
<accession>A0A6J3LX46</accession>
<dbReference type="InterPro" id="IPR018966">
    <property type="entry name" value="VTC_domain"/>
</dbReference>
<protein>
    <recommendedName>
        <fullName evidence="8">SPX domain-containing protein</fullName>
    </recommendedName>
</protein>
<dbReference type="PANTHER" id="PTHR46140:SF1">
    <property type="entry name" value="VACUOLAR TRANSPORTER CHAPERONE COMPLEX SUBUNIT 4-RELATED"/>
    <property type="match status" value="1"/>
</dbReference>
<dbReference type="InterPro" id="IPR004331">
    <property type="entry name" value="SPX_dom"/>
</dbReference>
<reference evidence="10" key="2">
    <citation type="submission" date="2020-04" db="EMBL/GenBank/DDBJ databases">
        <authorList>
            <consortium name="NCBI Genome Project"/>
        </authorList>
    </citation>
    <scope>NUCLEOTIDE SEQUENCE</scope>
    <source>
        <strain evidence="10">CBS 342.82</strain>
    </source>
</reference>
<keyword evidence="4 7" id="KW-1133">Transmembrane helix</keyword>
<dbReference type="PANTHER" id="PTHR46140">
    <property type="entry name" value="VACUOLAR TRANSPORTER CHAPERONE 1-RELATED"/>
    <property type="match status" value="1"/>
</dbReference>
<dbReference type="GO" id="GO:0007034">
    <property type="term" value="P:vacuolar transport"/>
    <property type="evidence" value="ECO:0007669"/>
    <property type="project" value="TreeGrafter"/>
</dbReference>
<keyword evidence="3 7" id="KW-0812">Transmembrane</keyword>